<accession>A0A6S9FXW6</accession>
<comment type="function">
    <text evidence="10">Catalyzes the interconversion of glyceraldehyde 3-phosphate and dihydroxyacetone phosphate in the glycolytic and gluconeogenic pathways.</text>
</comment>
<comment type="subunit">
    <text evidence="4">Homodimer.</text>
</comment>
<dbReference type="SUPFAM" id="SSF51351">
    <property type="entry name" value="Triosephosphate isomerase (TIM)"/>
    <property type="match status" value="1"/>
</dbReference>
<dbReference type="EC" id="5.3.1.1" evidence="11"/>
<comment type="pathway">
    <text evidence="1 11">Carbohydrate degradation; glycolysis; D-glyceraldehyde 3-phosphate from glycerone phosphate: step 1/1.</text>
</comment>
<dbReference type="UniPathway" id="UPA00109">
    <property type="reaction ID" value="UER00189"/>
</dbReference>
<reference evidence="13" key="1">
    <citation type="submission" date="2021-01" db="EMBL/GenBank/DDBJ databases">
        <authorList>
            <person name="Corre E."/>
            <person name="Pelletier E."/>
            <person name="Niang G."/>
            <person name="Scheremetjew M."/>
            <person name="Finn R."/>
            <person name="Kale V."/>
            <person name="Holt S."/>
            <person name="Cochrane G."/>
            <person name="Meng A."/>
            <person name="Brown T."/>
            <person name="Cohen L."/>
        </authorList>
    </citation>
    <scope>NUCLEOTIDE SEQUENCE</scope>
    <source>
        <strain evidence="13">CCMP3107</strain>
    </source>
</reference>
<evidence type="ECO:0000256" key="8">
    <source>
        <dbReference type="ARBA" id="ARBA00023235"/>
    </source>
</evidence>
<dbReference type="GO" id="GO:0046166">
    <property type="term" value="P:glyceraldehyde-3-phosphate biosynthetic process"/>
    <property type="evidence" value="ECO:0007669"/>
    <property type="project" value="TreeGrafter"/>
</dbReference>
<dbReference type="UniPathway" id="UPA00138"/>
<comment type="catalytic activity">
    <reaction evidence="9">
        <text>D-glyceraldehyde 3-phosphate = dihydroxyacetone phosphate</text>
        <dbReference type="Rhea" id="RHEA:18585"/>
        <dbReference type="ChEBI" id="CHEBI:57642"/>
        <dbReference type="ChEBI" id="CHEBI:59776"/>
        <dbReference type="EC" id="5.3.1.1"/>
    </reaction>
    <physiologicalReaction direction="left-to-right" evidence="9">
        <dbReference type="Rhea" id="RHEA:18586"/>
    </physiologicalReaction>
</comment>
<evidence type="ECO:0000313" key="13">
    <source>
        <dbReference type="EMBL" id="CAE0635542.1"/>
    </source>
</evidence>
<dbReference type="EMBL" id="HBIU01030906">
    <property type="protein sequence ID" value="CAE0635542.1"/>
    <property type="molecule type" value="Transcribed_RNA"/>
</dbReference>
<dbReference type="PANTHER" id="PTHR21139:SF42">
    <property type="entry name" value="TRIOSEPHOSPHATE ISOMERASE"/>
    <property type="match status" value="1"/>
</dbReference>
<name>A0A6S9FXW6_HETAK</name>
<feature type="signal peptide" evidence="12">
    <location>
        <begin position="1"/>
        <end position="21"/>
    </location>
</feature>
<dbReference type="GO" id="GO:0006094">
    <property type="term" value="P:gluconeogenesis"/>
    <property type="evidence" value="ECO:0007669"/>
    <property type="project" value="UniProtKB-UniPathway"/>
</dbReference>
<dbReference type="InterPro" id="IPR000652">
    <property type="entry name" value="Triosephosphate_isomerase"/>
</dbReference>
<feature type="chain" id="PRO_5030159563" description="Triosephosphate isomerase" evidence="12">
    <location>
        <begin position="22"/>
        <end position="299"/>
    </location>
</feature>
<keyword evidence="5 11" id="KW-0312">Gluconeogenesis</keyword>
<evidence type="ECO:0000256" key="7">
    <source>
        <dbReference type="ARBA" id="ARBA00023152"/>
    </source>
</evidence>
<dbReference type="PANTHER" id="PTHR21139">
    <property type="entry name" value="TRIOSEPHOSPHATE ISOMERASE"/>
    <property type="match status" value="1"/>
</dbReference>
<dbReference type="InterPro" id="IPR022896">
    <property type="entry name" value="TrioseP_Isoase_bac/euk"/>
</dbReference>
<dbReference type="InterPro" id="IPR013785">
    <property type="entry name" value="Aldolase_TIM"/>
</dbReference>
<dbReference type="GO" id="GO:0004807">
    <property type="term" value="F:triose-phosphate isomerase activity"/>
    <property type="evidence" value="ECO:0007669"/>
    <property type="project" value="UniProtKB-EC"/>
</dbReference>
<organism evidence="13">
    <name type="scientific">Heterosigma akashiwo</name>
    <name type="common">Chromophytic alga</name>
    <name type="synonym">Heterosigma carterae</name>
    <dbReference type="NCBI Taxonomy" id="2829"/>
    <lineage>
        <taxon>Eukaryota</taxon>
        <taxon>Sar</taxon>
        <taxon>Stramenopiles</taxon>
        <taxon>Ochrophyta</taxon>
        <taxon>Raphidophyceae</taxon>
        <taxon>Chattonellales</taxon>
        <taxon>Chattonellaceae</taxon>
        <taxon>Heterosigma</taxon>
    </lineage>
</organism>
<dbReference type="Gene3D" id="3.20.20.70">
    <property type="entry name" value="Aldolase class I"/>
    <property type="match status" value="1"/>
</dbReference>
<evidence type="ECO:0000256" key="5">
    <source>
        <dbReference type="ARBA" id="ARBA00022432"/>
    </source>
</evidence>
<gene>
    <name evidence="13" type="ORF">HAKA00212_LOCUS14285</name>
</gene>
<dbReference type="GO" id="GO:0006096">
    <property type="term" value="P:glycolytic process"/>
    <property type="evidence" value="ECO:0007669"/>
    <property type="project" value="UniProtKB-UniPathway"/>
</dbReference>
<evidence type="ECO:0000256" key="3">
    <source>
        <dbReference type="ARBA" id="ARBA00007422"/>
    </source>
</evidence>
<evidence type="ECO:0000256" key="2">
    <source>
        <dbReference type="ARBA" id="ARBA00004742"/>
    </source>
</evidence>
<evidence type="ECO:0000256" key="9">
    <source>
        <dbReference type="ARBA" id="ARBA00052432"/>
    </source>
</evidence>
<evidence type="ECO:0000256" key="11">
    <source>
        <dbReference type="RuleBase" id="RU363013"/>
    </source>
</evidence>
<evidence type="ECO:0000256" key="6">
    <source>
        <dbReference type="ARBA" id="ARBA00022490"/>
    </source>
</evidence>
<comment type="similarity">
    <text evidence="3 11">Belongs to the triosephosphate isomerase family.</text>
</comment>
<sequence>MACSIFQLLCAFVLLAVTCNAFLQPQNLKPQRYAASKLSMVADGRRPFIAGNWKMNPTSLEEAKTLAAKVAELTKENTEVEMAVFAPHPFIYPVAKELEGSNVVVGAETIFTEDKGAYTGAVSATMVKSMGGKWVLAGHSERRVLFNTDDDSVNRQVLKILNRGMGCILCIGESQAEYDAGLNQEICTVQLAKDLKDVTPEQMKNVVIAYEPVWAIGTGLTATPEIAQNVHASIRAWVAKKFGEQIAKETRIQYGGSVTPETVDELMACPDIDGALVGGASLDAEKFARICNFEMAATT</sequence>
<evidence type="ECO:0000256" key="1">
    <source>
        <dbReference type="ARBA" id="ARBA00004680"/>
    </source>
</evidence>
<dbReference type="AlphaFoldDB" id="A0A6S9FXW6"/>
<keyword evidence="12" id="KW-0732">Signal</keyword>
<dbReference type="InterPro" id="IPR035990">
    <property type="entry name" value="TIM_sf"/>
</dbReference>
<dbReference type="PROSITE" id="PS51440">
    <property type="entry name" value="TIM_2"/>
    <property type="match status" value="1"/>
</dbReference>
<keyword evidence="7 11" id="KW-0324">Glycolysis</keyword>
<proteinExistence type="inferred from homology"/>
<evidence type="ECO:0000256" key="4">
    <source>
        <dbReference type="ARBA" id="ARBA00011738"/>
    </source>
</evidence>
<protein>
    <recommendedName>
        <fullName evidence="11">Triosephosphate isomerase</fullName>
        <ecNumber evidence="11">5.3.1.1</ecNumber>
    </recommendedName>
</protein>
<dbReference type="FunFam" id="3.20.20.70:FF:000016">
    <property type="entry name" value="Triosephosphate isomerase"/>
    <property type="match status" value="1"/>
</dbReference>
<dbReference type="GO" id="GO:0019563">
    <property type="term" value="P:glycerol catabolic process"/>
    <property type="evidence" value="ECO:0007669"/>
    <property type="project" value="TreeGrafter"/>
</dbReference>
<dbReference type="NCBIfam" id="TIGR00419">
    <property type="entry name" value="tim"/>
    <property type="match status" value="1"/>
</dbReference>
<dbReference type="PROSITE" id="PS00171">
    <property type="entry name" value="TIM_1"/>
    <property type="match status" value="1"/>
</dbReference>
<dbReference type="GO" id="GO:0005829">
    <property type="term" value="C:cytosol"/>
    <property type="evidence" value="ECO:0007669"/>
    <property type="project" value="TreeGrafter"/>
</dbReference>
<comment type="pathway">
    <text evidence="2 11">Carbohydrate biosynthesis; gluconeogenesis.</text>
</comment>
<dbReference type="Pfam" id="PF00121">
    <property type="entry name" value="TIM"/>
    <property type="match status" value="1"/>
</dbReference>
<keyword evidence="8 11" id="KW-0413">Isomerase</keyword>
<evidence type="ECO:0000256" key="10">
    <source>
        <dbReference type="ARBA" id="ARBA00056661"/>
    </source>
</evidence>
<dbReference type="InterPro" id="IPR020861">
    <property type="entry name" value="Triosephosphate_isomerase_AS"/>
</dbReference>
<keyword evidence="6" id="KW-0963">Cytoplasm</keyword>
<evidence type="ECO:0000256" key="12">
    <source>
        <dbReference type="SAM" id="SignalP"/>
    </source>
</evidence>
<dbReference type="CDD" id="cd00311">
    <property type="entry name" value="TIM"/>
    <property type="match status" value="1"/>
</dbReference>
<dbReference type="HAMAP" id="MF_00147_B">
    <property type="entry name" value="TIM_B"/>
    <property type="match status" value="1"/>
</dbReference>